<feature type="domain" description="AMP-dependent synthetase/ligase" evidence="2">
    <location>
        <begin position="38"/>
        <end position="395"/>
    </location>
</feature>
<evidence type="ECO:0000313" key="4">
    <source>
        <dbReference type="EMBL" id="MFD0684411.1"/>
    </source>
</evidence>
<dbReference type="Pfam" id="PF13193">
    <property type="entry name" value="AMP-binding_C"/>
    <property type="match status" value="1"/>
</dbReference>
<keyword evidence="5" id="KW-1185">Reference proteome</keyword>
<dbReference type="Proteomes" id="UP001597063">
    <property type="component" value="Unassembled WGS sequence"/>
</dbReference>
<dbReference type="CDD" id="cd05920">
    <property type="entry name" value="23DHB-AMP_lg"/>
    <property type="match status" value="1"/>
</dbReference>
<dbReference type="InterPro" id="IPR050237">
    <property type="entry name" value="ATP-dep_AMP-bd_enzyme"/>
</dbReference>
<dbReference type="InterPro" id="IPR000873">
    <property type="entry name" value="AMP-dep_synth/lig_dom"/>
</dbReference>
<sequence length="550" mass="59082">MNKTEARCADAFTPWPPEFEARYKAEGYWGDVLLGDIARGDPSRTAVVAGRDRVSYGELDRRVANTASGLLRLGVERGDRVIVQLLNTTGFVVTFLALARIGAIPVLALPAHRESEIRYLCELADARAYVCADTDGGFDYRAMARALPVEHVIVDGDAQELVALAELAGGTGGPAEIWNRPAPSDIGVLLLSGGTTGLPKLIPRTHRDYVYNLEASAEVCGVTAGTVYLAVLPVAHNFALACPGVLGVLAAGGTVVLASSGSPDEAFPLIERERVTACALVPPLAHLWLEAAPRTRNDLSSLALLQVGGARFAPERAARVPEVLGCALQQVFGMAEGLLNYTRLDDPPELVERTQGRPLSPADEIRIVDAKGAPVAPGEVGELLTRGPYTPRGYYRAPEHNRLAFTADGFYRTGDLVRRLPSGHLVVEGREKDQINRGGDKISAAELESHLLAHPAVHDAAVVAIPDPVVGERTCAYLIARRPHAKDRPAADEPAEPAPERPTLRQIRDFLRERGVAAYKFPDRIEYVASFPRTAVGKISKKDLVAAATR</sequence>
<proteinExistence type="predicted"/>
<dbReference type="EMBL" id="JBHTGP010000003">
    <property type="protein sequence ID" value="MFD0684411.1"/>
    <property type="molecule type" value="Genomic_DNA"/>
</dbReference>
<evidence type="ECO:0000259" key="2">
    <source>
        <dbReference type="Pfam" id="PF00501"/>
    </source>
</evidence>
<organism evidence="4 5">
    <name type="scientific">Actinomadura fibrosa</name>
    <dbReference type="NCBI Taxonomy" id="111802"/>
    <lineage>
        <taxon>Bacteria</taxon>
        <taxon>Bacillati</taxon>
        <taxon>Actinomycetota</taxon>
        <taxon>Actinomycetes</taxon>
        <taxon>Streptosporangiales</taxon>
        <taxon>Thermomonosporaceae</taxon>
        <taxon>Actinomadura</taxon>
    </lineage>
</organism>
<dbReference type="Pfam" id="PF00501">
    <property type="entry name" value="AMP-binding"/>
    <property type="match status" value="1"/>
</dbReference>
<dbReference type="Gene3D" id="3.40.50.980">
    <property type="match status" value="2"/>
</dbReference>
<dbReference type="SUPFAM" id="SSF56801">
    <property type="entry name" value="Acetyl-CoA synthetase-like"/>
    <property type="match status" value="1"/>
</dbReference>
<feature type="region of interest" description="Disordered" evidence="1">
    <location>
        <begin position="485"/>
        <end position="504"/>
    </location>
</feature>
<evidence type="ECO:0000259" key="3">
    <source>
        <dbReference type="Pfam" id="PF13193"/>
    </source>
</evidence>
<dbReference type="PANTHER" id="PTHR43767">
    <property type="entry name" value="LONG-CHAIN-FATTY-ACID--COA LIGASE"/>
    <property type="match status" value="1"/>
</dbReference>
<dbReference type="Gene3D" id="3.30.300.30">
    <property type="match status" value="1"/>
</dbReference>
<dbReference type="InterPro" id="IPR020845">
    <property type="entry name" value="AMP-binding_CS"/>
</dbReference>
<dbReference type="InterPro" id="IPR045851">
    <property type="entry name" value="AMP-bd_C_sf"/>
</dbReference>
<dbReference type="RefSeq" id="WP_131763803.1">
    <property type="nucleotide sequence ID" value="NZ_CAACUY010000407.1"/>
</dbReference>
<name>A0ABW2XD66_9ACTN</name>
<evidence type="ECO:0000313" key="5">
    <source>
        <dbReference type="Proteomes" id="UP001597063"/>
    </source>
</evidence>
<dbReference type="InterPro" id="IPR025110">
    <property type="entry name" value="AMP-bd_C"/>
</dbReference>
<gene>
    <name evidence="4" type="ORF">ACFQZM_07895</name>
</gene>
<evidence type="ECO:0000256" key="1">
    <source>
        <dbReference type="SAM" id="MobiDB-lite"/>
    </source>
</evidence>
<comment type="caution">
    <text evidence="4">The sequence shown here is derived from an EMBL/GenBank/DDBJ whole genome shotgun (WGS) entry which is preliminary data.</text>
</comment>
<dbReference type="PANTHER" id="PTHR43767:SF1">
    <property type="entry name" value="NONRIBOSOMAL PEPTIDE SYNTHASE PES1 (EUROFUNG)-RELATED"/>
    <property type="match status" value="1"/>
</dbReference>
<dbReference type="Gene3D" id="2.30.38.10">
    <property type="entry name" value="Luciferase, Domain 3"/>
    <property type="match status" value="1"/>
</dbReference>
<protein>
    <submittedName>
        <fullName evidence="4">(2,3-dihydroxybenzoyl)adenylate synthase</fullName>
    </submittedName>
</protein>
<accession>A0ABW2XD66</accession>
<feature type="domain" description="AMP-binding enzyme C-terminal" evidence="3">
    <location>
        <begin position="446"/>
        <end position="538"/>
    </location>
</feature>
<dbReference type="PROSITE" id="PS00455">
    <property type="entry name" value="AMP_BINDING"/>
    <property type="match status" value="1"/>
</dbReference>
<reference evidence="5" key="1">
    <citation type="journal article" date="2019" name="Int. J. Syst. Evol. Microbiol.">
        <title>The Global Catalogue of Microorganisms (GCM) 10K type strain sequencing project: providing services to taxonomists for standard genome sequencing and annotation.</title>
        <authorList>
            <consortium name="The Broad Institute Genomics Platform"/>
            <consortium name="The Broad Institute Genome Sequencing Center for Infectious Disease"/>
            <person name="Wu L."/>
            <person name="Ma J."/>
        </authorList>
    </citation>
    <scope>NUCLEOTIDE SEQUENCE [LARGE SCALE GENOMIC DNA]</scope>
    <source>
        <strain evidence="5">JCM 9371</strain>
    </source>
</reference>